<evidence type="ECO:0000256" key="1">
    <source>
        <dbReference type="SAM" id="MobiDB-lite"/>
    </source>
</evidence>
<keyword evidence="3" id="KW-1185">Reference proteome</keyword>
<feature type="compositionally biased region" description="Basic and acidic residues" evidence="1">
    <location>
        <begin position="183"/>
        <end position="203"/>
    </location>
</feature>
<dbReference type="AlphaFoldDB" id="A0A8H6XZ06"/>
<dbReference type="Proteomes" id="UP000620124">
    <property type="component" value="Unassembled WGS sequence"/>
</dbReference>
<dbReference type="OrthoDB" id="2117972at2759"/>
<proteinExistence type="predicted"/>
<dbReference type="EMBL" id="JACAZI010000011">
    <property type="protein sequence ID" value="KAF7348949.1"/>
    <property type="molecule type" value="Genomic_DNA"/>
</dbReference>
<organism evidence="2 3">
    <name type="scientific">Mycena venus</name>
    <dbReference type="NCBI Taxonomy" id="2733690"/>
    <lineage>
        <taxon>Eukaryota</taxon>
        <taxon>Fungi</taxon>
        <taxon>Dikarya</taxon>
        <taxon>Basidiomycota</taxon>
        <taxon>Agaricomycotina</taxon>
        <taxon>Agaricomycetes</taxon>
        <taxon>Agaricomycetidae</taxon>
        <taxon>Agaricales</taxon>
        <taxon>Marasmiineae</taxon>
        <taxon>Mycenaceae</taxon>
        <taxon>Mycena</taxon>
    </lineage>
</organism>
<comment type="caution">
    <text evidence="2">The sequence shown here is derived from an EMBL/GenBank/DDBJ whole genome shotgun (WGS) entry which is preliminary data.</text>
</comment>
<name>A0A8H6XZ06_9AGAR</name>
<evidence type="ECO:0000313" key="3">
    <source>
        <dbReference type="Proteomes" id="UP000620124"/>
    </source>
</evidence>
<feature type="region of interest" description="Disordered" evidence="1">
    <location>
        <begin position="133"/>
        <end position="203"/>
    </location>
</feature>
<evidence type="ECO:0000313" key="2">
    <source>
        <dbReference type="EMBL" id="KAF7348949.1"/>
    </source>
</evidence>
<sequence>MKRCQAQYCIDFVLVNLTRGCKVCVYAANSAGLDTPLILPLNYADKKDINLISSNTIADVSISHFPFDVYPGYSGSLVMHPLVITNVTDNSTVAWDAGFDVTSIHIAAHRRSKARNAESTVLRTSWALPMVGDMPGRWSRGGEGGDDASNKSRVRDPHPRASIVGSAPHASYSPGSSSSTAKTRLELGTKDVPPDAGSARDDR</sequence>
<reference evidence="2" key="1">
    <citation type="submission" date="2020-05" db="EMBL/GenBank/DDBJ databases">
        <title>Mycena genomes resolve the evolution of fungal bioluminescence.</title>
        <authorList>
            <person name="Tsai I.J."/>
        </authorList>
    </citation>
    <scope>NUCLEOTIDE SEQUENCE</scope>
    <source>
        <strain evidence="2">CCC161011</strain>
    </source>
</reference>
<protein>
    <submittedName>
        <fullName evidence="2">Uncharacterized protein</fullName>
    </submittedName>
</protein>
<feature type="compositionally biased region" description="Low complexity" evidence="1">
    <location>
        <begin position="165"/>
        <end position="179"/>
    </location>
</feature>
<gene>
    <name evidence="2" type="ORF">MVEN_01415500</name>
</gene>
<accession>A0A8H6XZ06</accession>
<feature type="compositionally biased region" description="Basic and acidic residues" evidence="1">
    <location>
        <begin position="148"/>
        <end position="159"/>
    </location>
</feature>